<feature type="signal peptide" evidence="1">
    <location>
        <begin position="1"/>
        <end position="25"/>
    </location>
</feature>
<dbReference type="eggNOG" id="COG0457">
    <property type="taxonomic scope" value="Bacteria"/>
</dbReference>
<dbReference type="InterPro" id="IPR011990">
    <property type="entry name" value="TPR-like_helical_dom_sf"/>
</dbReference>
<evidence type="ECO:0000256" key="1">
    <source>
        <dbReference type="SAM" id="SignalP"/>
    </source>
</evidence>
<feature type="chain" id="PRO_5002642336" evidence="1">
    <location>
        <begin position="26"/>
        <end position="537"/>
    </location>
</feature>
<dbReference type="Proteomes" id="UP000004095">
    <property type="component" value="Unassembled WGS sequence"/>
</dbReference>
<name>A1ZZR4_MICM2</name>
<evidence type="ECO:0000313" key="3">
    <source>
        <dbReference type="Proteomes" id="UP000004095"/>
    </source>
</evidence>
<reference evidence="2 3" key="1">
    <citation type="submission" date="2007-01" db="EMBL/GenBank/DDBJ databases">
        <authorList>
            <person name="Haygood M."/>
            <person name="Podell S."/>
            <person name="Anderson C."/>
            <person name="Hopkinson B."/>
            <person name="Roe K."/>
            <person name="Barbeau K."/>
            <person name="Gaasterland T."/>
            <person name="Ferriera S."/>
            <person name="Johnson J."/>
            <person name="Kravitz S."/>
            <person name="Beeson K."/>
            <person name="Sutton G."/>
            <person name="Rogers Y.-H."/>
            <person name="Friedman R."/>
            <person name="Frazier M."/>
            <person name="Venter J.C."/>
        </authorList>
    </citation>
    <scope>NUCLEOTIDE SEQUENCE [LARGE SCALE GENOMIC DNA]</scope>
    <source>
        <strain evidence="2 3">ATCC 23134</strain>
    </source>
</reference>
<sequence>MFMKKLVFNLMLLSIAFGQVFNVHAQNQAQQAKKVLNTLAYYFGNDGIIPELKVRKKLNQPALYTNYQKPQILLDEQMFQISRSFGKDSTVVLAFVLGHEMAHHYLKHSPGDANDIKTHEKDADKWGCFYAHVAGYKVSPELYARLLDKIYEVYKLHENIAHYPAKDARKKLGLQKVKEIQDFNLGEVFNSAKFLYAIGKLGKSIECLEFIFNKHFKSAEMCNNLAVSYLSTIAQVKPLYQRIFLFPFEFDGSTSLRSEQPKVNLPQLFEKSELLLRQALSIRKNYHTARLNLACLQIMQRKFGSATDNLLELANEAGKLPPQAHSLLALVYAYRDNHPKATQHFKAAIAASNNYIARCNYAIYKKLVPQAKDRFSARLKAMKEYEVADLIEEVKKEALHATPNTAGFRPQTQAFAHITQLKTSKTVVAMRPYFEVRPAQKALPSGYHYIKIKTEEANLSEDQQNEMLVYEVCFTPGNNHQLNLLGVKVGDPVKKLTAVLGKPSQLPGNFYIYKNRNIIIETKKNNIIGWMIYRKVE</sequence>
<keyword evidence="1" id="KW-0732">Signal</keyword>
<evidence type="ECO:0000313" key="2">
    <source>
        <dbReference type="EMBL" id="EAY24122.1"/>
    </source>
</evidence>
<keyword evidence="3" id="KW-1185">Reference proteome</keyword>
<dbReference type="EMBL" id="AAWS01000081">
    <property type="protein sequence ID" value="EAY24122.1"/>
    <property type="molecule type" value="Genomic_DNA"/>
</dbReference>
<accession>A1ZZR4</accession>
<comment type="caution">
    <text evidence="2">The sequence shown here is derived from an EMBL/GenBank/DDBJ whole genome shotgun (WGS) entry which is preliminary data.</text>
</comment>
<dbReference type="Gene3D" id="1.25.40.10">
    <property type="entry name" value="Tetratricopeptide repeat domain"/>
    <property type="match status" value="1"/>
</dbReference>
<dbReference type="AlphaFoldDB" id="A1ZZR4"/>
<gene>
    <name evidence="2" type="ORF">M23134_06039</name>
</gene>
<protein>
    <submittedName>
        <fullName evidence="2">Tetratricopeptide repeat domain protein</fullName>
    </submittedName>
</protein>
<proteinExistence type="predicted"/>
<organism evidence="2 3">
    <name type="scientific">Microscilla marina ATCC 23134</name>
    <dbReference type="NCBI Taxonomy" id="313606"/>
    <lineage>
        <taxon>Bacteria</taxon>
        <taxon>Pseudomonadati</taxon>
        <taxon>Bacteroidota</taxon>
        <taxon>Cytophagia</taxon>
        <taxon>Cytophagales</taxon>
        <taxon>Microscillaceae</taxon>
        <taxon>Microscilla</taxon>
    </lineage>
</organism>
<dbReference type="SUPFAM" id="SSF48452">
    <property type="entry name" value="TPR-like"/>
    <property type="match status" value="1"/>
</dbReference>